<keyword evidence="6" id="KW-0804">Transcription</keyword>
<dbReference type="Pfam" id="PF02518">
    <property type="entry name" value="HATPase_c"/>
    <property type="match status" value="1"/>
</dbReference>
<dbReference type="PRINTS" id="PR00344">
    <property type="entry name" value="BCTRLSENSOR"/>
</dbReference>
<dbReference type="GO" id="GO:0003700">
    <property type="term" value="F:DNA-binding transcription factor activity"/>
    <property type="evidence" value="ECO:0007669"/>
    <property type="project" value="TreeGrafter"/>
</dbReference>
<comment type="caution">
    <text evidence="8">The sequence shown here is derived from an EMBL/GenBank/DDBJ whole genome shotgun (WGS) entry which is preliminary data.</text>
</comment>
<dbReference type="PANTHER" id="PTHR30146">
    <property type="entry name" value="LACI-RELATED TRANSCRIPTIONAL REPRESSOR"/>
    <property type="match status" value="1"/>
</dbReference>
<evidence type="ECO:0000256" key="4">
    <source>
        <dbReference type="ARBA" id="ARBA00023015"/>
    </source>
</evidence>
<keyword evidence="5 8" id="KW-0238">DNA-binding</keyword>
<dbReference type="SUPFAM" id="SSF53822">
    <property type="entry name" value="Periplasmic binding protein-like I"/>
    <property type="match status" value="1"/>
</dbReference>
<keyword evidence="3" id="KW-0597">Phosphoprotein</keyword>
<dbReference type="InterPro" id="IPR004358">
    <property type="entry name" value="Sig_transdc_His_kin-like_C"/>
</dbReference>
<dbReference type="GO" id="GO:0000155">
    <property type="term" value="F:phosphorelay sensor kinase activity"/>
    <property type="evidence" value="ECO:0007669"/>
    <property type="project" value="InterPro"/>
</dbReference>
<dbReference type="InterPro" id="IPR003661">
    <property type="entry name" value="HisK_dim/P_dom"/>
</dbReference>
<dbReference type="Gene3D" id="1.10.287.130">
    <property type="match status" value="1"/>
</dbReference>
<dbReference type="SUPFAM" id="SSF47384">
    <property type="entry name" value="Homodimeric domain of signal transducing histidine kinase"/>
    <property type="match status" value="1"/>
</dbReference>
<dbReference type="Gene3D" id="3.30.565.10">
    <property type="entry name" value="Histidine kinase-like ATPase, C-terminal domain"/>
    <property type="match status" value="1"/>
</dbReference>
<dbReference type="SMART" id="SM00387">
    <property type="entry name" value="HATPase_c"/>
    <property type="match status" value="1"/>
</dbReference>
<dbReference type="EC" id="2.7.13.3" evidence="2"/>
<keyword evidence="8" id="KW-0808">Transferase</keyword>
<keyword evidence="9" id="KW-1185">Reference proteome</keyword>
<evidence type="ECO:0000259" key="7">
    <source>
        <dbReference type="PROSITE" id="PS50109"/>
    </source>
</evidence>
<dbReference type="PANTHER" id="PTHR30146:SF24">
    <property type="entry name" value="XYLOSE OPERON REGULATORY PROTEIN"/>
    <property type="match status" value="1"/>
</dbReference>
<dbReference type="EMBL" id="JACIET010000001">
    <property type="protein sequence ID" value="MBB4012840.1"/>
    <property type="molecule type" value="Genomic_DNA"/>
</dbReference>
<evidence type="ECO:0000256" key="5">
    <source>
        <dbReference type="ARBA" id="ARBA00023125"/>
    </source>
</evidence>
<dbReference type="InterPro" id="IPR046335">
    <property type="entry name" value="LacI/GalR-like_sensor"/>
</dbReference>
<dbReference type="SUPFAM" id="SSF55874">
    <property type="entry name" value="ATPase domain of HSP90 chaperone/DNA topoisomerase II/histidine kinase"/>
    <property type="match status" value="1"/>
</dbReference>
<evidence type="ECO:0000313" key="9">
    <source>
        <dbReference type="Proteomes" id="UP000561045"/>
    </source>
</evidence>
<gene>
    <name evidence="8" type="ORF">GGR36_002148</name>
</gene>
<dbReference type="InterPro" id="IPR028082">
    <property type="entry name" value="Peripla_BP_I"/>
</dbReference>
<organism evidence="8 9">
    <name type="scientific">Niveibacterium umoris</name>
    <dbReference type="NCBI Taxonomy" id="1193620"/>
    <lineage>
        <taxon>Bacteria</taxon>
        <taxon>Pseudomonadati</taxon>
        <taxon>Pseudomonadota</taxon>
        <taxon>Betaproteobacteria</taxon>
        <taxon>Rhodocyclales</taxon>
        <taxon>Rhodocyclaceae</taxon>
        <taxon>Niveibacterium</taxon>
    </lineage>
</organism>
<dbReference type="CDD" id="cd06267">
    <property type="entry name" value="PBP1_LacI_sugar_binding-like"/>
    <property type="match status" value="1"/>
</dbReference>
<reference evidence="8 9" key="1">
    <citation type="submission" date="2020-08" db="EMBL/GenBank/DDBJ databases">
        <title>Genomic Encyclopedia of Type Strains, Phase IV (KMG-IV): sequencing the most valuable type-strain genomes for metagenomic binning, comparative biology and taxonomic classification.</title>
        <authorList>
            <person name="Goeker M."/>
        </authorList>
    </citation>
    <scope>NUCLEOTIDE SEQUENCE [LARGE SCALE GENOMIC DNA]</scope>
    <source>
        <strain evidence="8 9">DSM 106739</strain>
    </source>
</reference>
<dbReference type="InterPro" id="IPR005467">
    <property type="entry name" value="His_kinase_dom"/>
</dbReference>
<keyword evidence="8" id="KW-0418">Kinase</keyword>
<comment type="catalytic activity">
    <reaction evidence="1">
        <text>ATP + protein L-histidine = ADP + protein N-phospho-L-histidine.</text>
        <dbReference type="EC" id="2.7.13.3"/>
    </reaction>
</comment>
<proteinExistence type="predicted"/>
<dbReference type="PROSITE" id="PS50109">
    <property type="entry name" value="HIS_KIN"/>
    <property type="match status" value="1"/>
</dbReference>
<dbReference type="GO" id="GO:0000976">
    <property type="term" value="F:transcription cis-regulatory region binding"/>
    <property type="evidence" value="ECO:0007669"/>
    <property type="project" value="TreeGrafter"/>
</dbReference>
<feature type="domain" description="Histidine kinase" evidence="7">
    <location>
        <begin position="570"/>
        <end position="805"/>
    </location>
</feature>
<evidence type="ECO:0000256" key="2">
    <source>
        <dbReference type="ARBA" id="ARBA00012438"/>
    </source>
</evidence>
<keyword evidence="4" id="KW-0805">Transcription regulation</keyword>
<evidence type="ECO:0000256" key="1">
    <source>
        <dbReference type="ARBA" id="ARBA00000085"/>
    </source>
</evidence>
<dbReference type="InterPro" id="IPR003594">
    <property type="entry name" value="HATPase_dom"/>
</dbReference>
<dbReference type="Gene3D" id="3.40.50.2300">
    <property type="match status" value="2"/>
</dbReference>
<dbReference type="CDD" id="cd00082">
    <property type="entry name" value="HisKA"/>
    <property type="match status" value="1"/>
</dbReference>
<dbReference type="Pfam" id="PF13377">
    <property type="entry name" value="Peripla_BP_3"/>
    <property type="match status" value="1"/>
</dbReference>
<sequence length="809" mass="87687">MAGRKRIGFLINHLGWEGHYTNRLWRCAVAHCRRRGFDLMVFTGPQDVSDYVSVRVQSALFRLIDERRIDGLVLNPGLKYFNGGHAFSEHPRDFGRIPMVSIAETLPGVPSVLVDNATGMRELVEHLILHHGHRRQAFICGPSNSEDGSIRYAAWLQTLRAHGIEPDPELVLAGNFVSVHEPHHLVEAWRTGRKFDAVVAASDLMATQIVAVLGAAGIRVPEDVAVVGFDGDPGNRYADPPLSSVLQPIRAQAETAIDLLADMWRGGKPAPVTTLPSTMQIRASCGCCRTSWSVDPALRSSLIDAANKPESFANAVSELIGSGEDAADRAFDIWSAMEADAGDQMGSLARLRPEQLHAVRSELFYRTVSESKSPHRAAPVHPGSDWSAVLDALRVSSLSSLPGFMAKHLPSLGVGKYCLSVFPNLVGLAAQAGHAGFSQIDVSEAALGIEGGVNSDTQFAPAAMYPQRASGVDPTPFDAALIAPDAWFDLLEESTLLVLPVASRSTWHGLLAIELHPGQEGMLVQLQAALALVCERESELGRAVRKHLAEWGRTTAVAERSRTIATLVRGVAHEINTPLGVSVTVASVLRSELLGLEDKYQTSQLTRRAVLDFLSTSKEALEHLDRNLNRVAKLVETFKKVSITQYGDQRVEFDLVGELAAVLQFFKVELDARFIHARIEAVRPMWMRAHVSVVQEIVTDLVQNALDHAFPPGMQTEPRIVISAELLDGASTARIRVADNGAGISADMRGRVFDPFFTTRRMTGNVGLGLSIVSNLVAEGLGGIVECLPNPGGGTAFEIRFPVKHGSCS</sequence>
<evidence type="ECO:0000256" key="6">
    <source>
        <dbReference type="ARBA" id="ARBA00023163"/>
    </source>
</evidence>
<dbReference type="Proteomes" id="UP000561045">
    <property type="component" value="Unassembled WGS sequence"/>
</dbReference>
<dbReference type="RefSeq" id="WP_183634615.1">
    <property type="nucleotide sequence ID" value="NZ_BAABLE010000011.1"/>
</dbReference>
<accession>A0A840BIN1</accession>
<evidence type="ECO:0000313" key="8">
    <source>
        <dbReference type="EMBL" id="MBB4012840.1"/>
    </source>
</evidence>
<dbReference type="AlphaFoldDB" id="A0A840BIN1"/>
<protein>
    <recommendedName>
        <fullName evidence="2">histidine kinase</fullName>
        <ecNumber evidence="2">2.7.13.3</ecNumber>
    </recommendedName>
</protein>
<dbReference type="InterPro" id="IPR036097">
    <property type="entry name" value="HisK_dim/P_sf"/>
</dbReference>
<evidence type="ECO:0000256" key="3">
    <source>
        <dbReference type="ARBA" id="ARBA00022553"/>
    </source>
</evidence>
<dbReference type="InterPro" id="IPR036890">
    <property type="entry name" value="HATPase_C_sf"/>
</dbReference>
<name>A0A840BIN1_9RHOO</name>